<evidence type="ECO:0000313" key="6">
    <source>
        <dbReference type="EnsemblProtists" id="EOD24523"/>
    </source>
</evidence>
<dbReference type="OMA" id="CHTHMKK"/>
<proteinExistence type="inferred from homology"/>
<dbReference type="SMART" id="SM00331">
    <property type="entry name" value="PP2C_SIG"/>
    <property type="match status" value="1"/>
</dbReference>
<organism evidence="6 7">
    <name type="scientific">Emiliania huxleyi (strain CCMP1516)</name>
    <dbReference type="NCBI Taxonomy" id="280463"/>
    <lineage>
        <taxon>Eukaryota</taxon>
        <taxon>Haptista</taxon>
        <taxon>Haptophyta</taxon>
        <taxon>Prymnesiophyceae</taxon>
        <taxon>Isochrysidales</taxon>
        <taxon>Noelaerhabdaceae</taxon>
        <taxon>Emiliania</taxon>
    </lineage>
</organism>
<reference evidence="6" key="2">
    <citation type="submission" date="2024-10" db="UniProtKB">
        <authorList>
            <consortium name="EnsemblProtists"/>
        </authorList>
    </citation>
    <scope>IDENTIFICATION</scope>
</reference>
<dbReference type="AlphaFoldDB" id="A0A0D3JLY8"/>
<evidence type="ECO:0000256" key="4">
    <source>
        <dbReference type="RuleBase" id="RU003465"/>
    </source>
</evidence>
<dbReference type="HOGENOM" id="CLU_013173_20_0_1"/>
<dbReference type="SMART" id="SM00332">
    <property type="entry name" value="PP2Cc"/>
    <property type="match status" value="1"/>
</dbReference>
<dbReference type="Gene3D" id="3.60.40.10">
    <property type="entry name" value="PPM-type phosphatase domain"/>
    <property type="match status" value="1"/>
</dbReference>
<name>A0A0D3JLY8_EMIH1</name>
<evidence type="ECO:0000256" key="3">
    <source>
        <dbReference type="ARBA" id="ARBA00022912"/>
    </source>
</evidence>
<keyword evidence="2 4" id="KW-0378">Hydrolase</keyword>
<evidence type="ECO:0000256" key="2">
    <source>
        <dbReference type="ARBA" id="ARBA00022801"/>
    </source>
</evidence>
<dbReference type="PANTHER" id="PTHR47992">
    <property type="entry name" value="PROTEIN PHOSPHATASE"/>
    <property type="match status" value="1"/>
</dbReference>
<evidence type="ECO:0000259" key="5">
    <source>
        <dbReference type="PROSITE" id="PS51746"/>
    </source>
</evidence>
<dbReference type="Proteomes" id="UP000013827">
    <property type="component" value="Unassembled WGS sequence"/>
</dbReference>
<feature type="domain" description="PPM-type phosphatase" evidence="5">
    <location>
        <begin position="15"/>
        <end position="260"/>
    </location>
</feature>
<keyword evidence="7" id="KW-1185">Reference proteome</keyword>
<dbReference type="InterPro" id="IPR036457">
    <property type="entry name" value="PPM-type-like_dom_sf"/>
</dbReference>
<dbReference type="Pfam" id="PF00481">
    <property type="entry name" value="PP2C"/>
    <property type="match status" value="1"/>
</dbReference>
<dbReference type="SUPFAM" id="SSF81606">
    <property type="entry name" value="PP2C-like"/>
    <property type="match status" value="1"/>
</dbReference>
<dbReference type="RefSeq" id="XP_005776952.1">
    <property type="nucleotide sequence ID" value="XM_005776895.1"/>
</dbReference>
<dbReference type="PROSITE" id="PS01032">
    <property type="entry name" value="PPM_1"/>
    <property type="match status" value="1"/>
</dbReference>
<dbReference type="CDD" id="cd00143">
    <property type="entry name" value="PP2Cc"/>
    <property type="match status" value="1"/>
</dbReference>
<dbReference type="GeneID" id="17270069"/>
<dbReference type="InterPro" id="IPR000222">
    <property type="entry name" value="PP2C_BS"/>
</dbReference>
<dbReference type="KEGG" id="ehx:EMIHUDRAFT_435327"/>
<dbReference type="GO" id="GO:0046872">
    <property type="term" value="F:metal ion binding"/>
    <property type="evidence" value="ECO:0007669"/>
    <property type="project" value="UniProtKB-KW"/>
</dbReference>
<dbReference type="PROSITE" id="PS51746">
    <property type="entry name" value="PPM_2"/>
    <property type="match status" value="1"/>
</dbReference>
<comment type="similarity">
    <text evidence="4">Belongs to the PP2C family.</text>
</comment>
<keyword evidence="3 4" id="KW-0904">Protein phosphatase</keyword>
<reference evidence="7" key="1">
    <citation type="journal article" date="2013" name="Nature">
        <title>Pan genome of the phytoplankton Emiliania underpins its global distribution.</title>
        <authorList>
            <person name="Read B.A."/>
            <person name="Kegel J."/>
            <person name="Klute M.J."/>
            <person name="Kuo A."/>
            <person name="Lefebvre S.C."/>
            <person name="Maumus F."/>
            <person name="Mayer C."/>
            <person name="Miller J."/>
            <person name="Monier A."/>
            <person name="Salamov A."/>
            <person name="Young J."/>
            <person name="Aguilar M."/>
            <person name="Claverie J.M."/>
            <person name="Frickenhaus S."/>
            <person name="Gonzalez K."/>
            <person name="Herman E.K."/>
            <person name="Lin Y.C."/>
            <person name="Napier J."/>
            <person name="Ogata H."/>
            <person name="Sarno A.F."/>
            <person name="Shmutz J."/>
            <person name="Schroeder D."/>
            <person name="de Vargas C."/>
            <person name="Verret F."/>
            <person name="von Dassow P."/>
            <person name="Valentin K."/>
            <person name="Van de Peer Y."/>
            <person name="Wheeler G."/>
            <person name="Dacks J.B."/>
            <person name="Delwiche C.F."/>
            <person name="Dyhrman S.T."/>
            <person name="Glockner G."/>
            <person name="John U."/>
            <person name="Richards T."/>
            <person name="Worden A.Z."/>
            <person name="Zhang X."/>
            <person name="Grigoriev I.V."/>
            <person name="Allen A.E."/>
            <person name="Bidle K."/>
            <person name="Borodovsky M."/>
            <person name="Bowler C."/>
            <person name="Brownlee C."/>
            <person name="Cock J.M."/>
            <person name="Elias M."/>
            <person name="Gladyshev V.N."/>
            <person name="Groth M."/>
            <person name="Guda C."/>
            <person name="Hadaegh A."/>
            <person name="Iglesias-Rodriguez M.D."/>
            <person name="Jenkins J."/>
            <person name="Jones B.M."/>
            <person name="Lawson T."/>
            <person name="Leese F."/>
            <person name="Lindquist E."/>
            <person name="Lobanov A."/>
            <person name="Lomsadze A."/>
            <person name="Malik S.B."/>
            <person name="Marsh M.E."/>
            <person name="Mackinder L."/>
            <person name="Mock T."/>
            <person name="Mueller-Roeber B."/>
            <person name="Pagarete A."/>
            <person name="Parker M."/>
            <person name="Probert I."/>
            <person name="Quesneville H."/>
            <person name="Raines C."/>
            <person name="Rensing S.A."/>
            <person name="Riano-Pachon D.M."/>
            <person name="Richier S."/>
            <person name="Rokitta S."/>
            <person name="Shiraiwa Y."/>
            <person name="Soanes D.M."/>
            <person name="van der Giezen M."/>
            <person name="Wahlund T.M."/>
            <person name="Williams B."/>
            <person name="Wilson W."/>
            <person name="Wolfe G."/>
            <person name="Wurch L.L."/>
        </authorList>
    </citation>
    <scope>NUCLEOTIDE SEQUENCE</scope>
</reference>
<sequence>MFSRRVKAAATRGVSFGASSLQGRRPSQEDRYTTIEQLAPGCGFYAVYDGHGGERAAVFASAAMQARLQASPGFGKRDYAAGLLQAFSEVERDFLALAERDGLSDGTTAVVALVEPTVLTVAHVGDSRGVLCRGGAAVPITDDHKPEVAAERRRIEALGGFVSYIGCWRAMGILAMSRAIGDLFLKPYVSAVPDVKALPLEESDEFVVLASDGLFDVFDNEQVVRIVRAADDPQHAASLLTKSALAAGSLDNITAIVVALRGYRPRQIDAHSPAELATATAAQPRAAAAAAVAAATAATHAASASASAASTAAASTASAAAAAGAAAASALCSATALGGARSVASFGPPVPTSHWQRTFDAWHAAFVAVEGC</sequence>
<protein>
    <recommendedName>
        <fullName evidence="5">PPM-type phosphatase domain-containing protein</fullName>
    </recommendedName>
</protein>
<dbReference type="PaxDb" id="2903-EOD24523"/>
<dbReference type="InterPro" id="IPR001932">
    <property type="entry name" value="PPM-type_phosphatase-like_dom"/>
</dbReference>
<evidence type="ECO:0000256" key="1">
    <source>
        <dbReference type="ARBA" id="ARBA00022723"/>
    </source>
</evidence>
<dbReference type="STRING" id="2903.R1CNL5"/>
<dbReference type="GO" id="GO:0004722">
    <property type="term" value="F:protein serine/threonine phosphatase activity"/>
    <property type="evidence" value="ECO:0007669"/>
    <property type="project" value="InterPro"/>
</dbReference>
<evidence type="ECO:0000313" key="7">
    <source>
        <dbReference type="Proteomes" id="UP000013827"/>
    </source>
</evidence>
<accession>A0A0D3JLY8</accession>
<keyword evidence="1" id="KW-0479">Metal-binding</keyword>
<dbReference type="EnsemblProtists" id="EOD24523">
    <property type="protein sequence ID" value="EOD24523"/>
    <property type="gene ID" value="EMIHUDRAFT_435327"/>
</dbReference>
<dbReference type="InterPro" id="IPR015655">
    <property type="entry name" value="PP2C"/>
</dbReference>
<dbReference type="eggNOG" id="KOG0698">
    <property type="taxonomic scope" value="Eukaryota"/>
</dbReference>